<dbReference type="Proteomes" id="UP001303889">
    <property type="component" value="Unassembled WGS sequence"/>
</dbReference>
<dbReference type="EMBL" id="MU855505">
    <property type="protein sequence ID" value="KAK3902501.1"/>
    <property type="molecule type" value="Genomic_DNA"/>
</dbReference>
<organism evidence="1 2">
    <name type="scientific">Staphylotrichum tortipilum</name>
    <dbReference type="NCBI Taxonomy" id="2831512"/>
    <lineage>
        <taxon>Eukaryota</taxon>
        <taxon>Fungi</taxon>
        <taxon>Dikarya</taxon>
        <taxon>Ascomycota</taxon>
        <taxon>Pezizomycotina</taxon>
        <taxon>Sordariomycetes</taxon>
        <taxon>Sordariomycetidae</taxon>
        <taxon>Sordariales</taxon>
        <taxon>Chaetomiaceae</taxon>
        <taxon>Staphylotrichum</taxon>
    </lineage>
</organism>
<comment type="caution">
    <text evidence="1">The sequence shown here is derived from an EMBL/GenBank/DDBJ whole genome shotgun (WGS) entry which is preliminary data.</text>
</comment>
<reference evidence="1" key="1">
    <citation type="journal article" date="2023" name="Mol. Phylogenet. Evol.">
        <title>Genome-scale phylogeny and comparative genomics of the fungal order Sordariales.</title>
        <authorList>
            <person name="Hensen N."/>
            <person name="Bonometti L."/>
            <person name="Westerberg I."/>
            <person name="Brannstrom I.O."/>
            <person name="Guillou S."/>
            <person name="Cros-Aarteil S."/>
            <person name="Calhoun S."/>
            <person name="Haridas S."/>
            <person name="Kuo A."/>
            <person name="Mondo S."/>
            <person name="Pangilinan J."/>
            <person name="Riley R."/>
            <person name="LaButti K."/>
            <person name="Andreopoulos B."/>
            <person name="Lipzen A."/>
            <person name="Chen C."/>
            <person name="Yan M."/>
            <person name="Daum C."/>
            <person name="Ng V."/>
            <person name="Clum A."/>
            <person name="Steindorff A."/>
            <person name="Ohm R.A."/>
            <person name="Martin F."/>
            <person name="Silar P."/>
            <person name="Natvig D.O."/>
            <person name="Lalanne C."/>
            <person name="Gautier V."/>
            <person name="Ament-Velasquez S.L."/>
            <person name="Kruys A."/>
            <person name="Hutchinson M.I."/>
            <person name="Powell A.J."/>
            <person name="Barry K."/>
            <person name="Miller A.N."/>
            <person name="Grigoriev I.V."/>
            <person name="Debuchy R."/>
            <person name="Gladieux P."/>
            <person name="Hiltunen Thoren M."/>
            <person name="Johannesson H."/>
        </authorList>
    </citation>
    <scope>NUCLEOTIDE SEQUENCE</scope>
    <source>
        <strain evidence="1">CBS 103.79</strain>
    </source>
</reference>
<evidence type="ECO:0000313" key="1">
    <source>
        <dbReference type="EMBL" id="KAK3902501.1"/>
    </source>
</evidence>
<sequence length="229" mass="25766">MASYHRVLEVHGRFVNQKSVECDYDIHPWDILINGERWDGKVRLVGFVDSFYLICYSGQSRFEHGIVIHKDDDAIRNTLQRAGVDPAGIGLTVVNKAKVEQEGSTEPPKYFQFESSKVNLDYKITSLGHPISLRTEYPRSCLQRYEIKIRKGRDPVMKKRIRRGVTQHDLFDLLHDALRLGLVTHAELVGMVIGKTYGGTALDDMTGKYFDGLAGGQGSKNLSLAGDRA</sequence>
<gene>
    <name evidence="1" type="ORF">C8A05DRAFT_33790</name>
</gene>
<dbReference type="AlphaFoldDB" id="A0AAN6MLL9"/>
<keyword evidence="2" id="KW-1185">Reference proteome</keyword>
<proteinExistence type="predicted"/>
<reference evidence="1" key="2">
    <citation type="submission" date="2023-05" db="EMBL/GenBank/DDBJ databases">
        <authorList>
            <consortium name="Lawrence Berkeley National Laboratory"/>
            <person name="Steindorff A."/>
            <person name="Hensen N."/>
            <person name="Bonometti L."/>
            <person name="Westerberg I."/>
            <person name="Brannstrom I.O."/>
            <person name="Guillou S."/>
            <person name="Cros-Aarteil S."/>
            <person name="Calhoun S."/>
            <person name="Haridas S."/>
            <person name="Kuo A."/>
            <person name="Mondo S."/>
            <person name="Pangilinan J."/>
            <person name="Riley R."/>
            <person name="Labutti K."/>
            <person name="Andreopoulos B."/>
            <person name="Lipzen A."/>
            <person name="Chen C."/>
            <person name="Yanf M."/>
            <person name="Daum C."/>
            <person name="Ng V."/>
            <person name="Clum A."/>
            <person name="Ohm R."/>
            <person name="Martin F."/>
            <person name="Silar P."/>
            <person name="Natvig D."/>
            <person name="Lalanne C."/>
            <person name="Gautier V."/>
            <person name="Ament-Velasquez S.L."/>
            <person name="Kruys A."/>
            <person name="Hutchinson M.I."/>
            <person name="Powell A.J."/>
            <person name="Barry K."/>
            <person name="Miller A.N."/>
            <person name="Grigoriev I.V."/>
            <person name="Debuchy R."/>
            <person name="Gladieux P."/>
            <person name="Thoren M.H."/>
            <person name="Johannesson H."/>
        </authorList>
    </citation>
    <scope>NUCLEOTIDE SEQUENCE</scope>
    <source>
        <strain evidence="1">CBS 103.79</strain>
    </source>
</reference>
<name>A0AAN6MLL9_9PEZI</name>
<accession>A0AAN6MLL9</accession>
<protein>
    <submittedName>
        <fullName evidence="1">Uncharacterized protein</fullName>
    </submittedName>
</protein>
<evidence type="ECO:0000313" key="2">
    <source>
        <dbReference type="Proteomes" id="UP001303889"/>
    </source>
</evidence>